<name>A0A1M6LJE2_9FIRM</name>
<keyword evidence="8" id="KW-0902">Two-component regulatory system</keyword>
<keyword evidence="3" id="KW-0597">Phosphoprotein</keyword>
<feature type="transmembrane region" description="Helical" evidence="10">
    <location>
        <begin position="62"/>
        <end position="81"/>
    </location>
</feature>
<dbReference type="RefSeq" id="WP_149735791.1">
    <property type="nucleotide sequence ID" value="NZ_FQZD01000034.1"/>
</dbReference>
<dbReference type="InterPro" id="IPR003594">
    <property type="entry name" value="HATPase_dom"/>
</dbReference>
<keyword evidence="10" id="KW-0812">Transmembrane</keyword>
<feature type="transmembrane region" description="Helical" evidence="10">
    <location>
        <begin position="12"/>
        <end position="32"/>
    </location>
</feature>
<dbReference type="Gene3D" id="1.20.5.1930">
    <property type="match status" value="1"/>
</dbReference>
<accession>A0A1M6LJE2</accession>
<dbReference type="InterPro" id="IPR011712">
    <property type="entry name" value="Sig_transdc_His_kin_sub3_dim/P"/>
</dbReference>
<sequence length="442" mass="49628">MTDSSREQAASGLHNLLYGFNGLVIFLFAGFMNVTQQKIAQSMTARSFLEPLSTVPWPAQRIFFLAILSFLLLLGLSYVYREGRIQNFALKYSLIVFEICCCVLVMRSINMAYDGVVLLVVADLVHGYEGKKQRLFLVVAMLALYLIANYNLAALQMKIVPIEAYLTYYTPAVQGGLKAVSNVFTSLNLVIFVLYMTMLVQSQHQEKEHIKSLNAQLNAANEQLRDYALEAECMAETRERNRLAREIHDTLGHALTGIAAGIDACLATIDAAPDFTKGQLQKIRETARHGITDIRRSVNKLRPDALEKLLLHEALKQMAVDFSASTGMHIVWSREDWPASLRKDEEEVVYRIVQEGLTNANRHGQATRVEICVEHTPEGLEILLHDNGIGCREITPGFGLRHMQERVSLLRGSLHCESENGFIIKAILPIGGRYSDKSDDRR</sequence>
<evidence type="ECO:0000256" key="5">
    <source>
        <dbReference type="ARBA" id="ARBA00022741"/>
    </source>
</evidence>
<keyword evidence="7" id="KW-0067">ATP-binding</keyword>
<feature type="transmembrane region" description="Helical" evidence="10">
    <location>
        <begin position="179"/>
        <end position="200"/>
    </location>
</feature>
<dbReference type="PANTHER" id="PTHR24421:SF10">
    <property type="entry name" value="NITRATE_NITRITE SENSOR PROTEIN NARQ"/>
    <property type="match status" value="1"/>
</dbReference>
<dbReference type="InterPro" id="IPR036890">
    <property type="entry name" value="HATPase_C_sf"/>
</dbReference>
<keyword evidence="6 13" id="KW-0418">Kinase</keyword>
<feature type="domain" description="Signal transduction histidine kinase subgroup 3 dimerisation and phosphoacceptor" evidence="12">
    <location>
        <begin position="239"/>
        <end position="306"/>
    </location>
</feature>
<keyword evidence="14" id="KW-1185">Reference proteome</keyword>
<proteinExistence type="predicted"/>
<feature type="transmembrane region" description="Helical" evidence="10">
    <location>
        <begin position="88"/>
        <end position="106"/>
    </location>
</feature>
<dbReference type="CDD" id="cd16917">
    <property type="entry name" value="HATPase_UhpB-NarQ-NarX-like"/>
    <property type="match status" value="1"/>
</dbReference>
<dbReference type="EC" id="2.7.13.3" evidence="2"/>
<evidence type="ECO:0000256" key="8">
    <source>
        <dbReference type="ARBA" id="ARBA00023012"/>
    </source>
</evidence>
<dbReference type="GO" id="GO:0000155">
    <property type="term" value="F:phosphorelay sensor kinase activity"/>
    <property type="evidence" value="ECO:0007669"/>
    <property type="project" value="InterPro"/>
</dbReference>
<dbReference type="SUPFAM" id="SSF55874">
    <property type="entry name" value="ATPase domain of HSP90 chaperone/DNA topoisomerase II/histidine kinase"/>
    <property type="match status" value="1"/>
</dbReference>
<feature type="domain" description="Histidine kinase/HSP90-like ATPase" evidence="11">
    <location>
        <begin position="347"/>
        <end position="429"/>
    </location>
</feature>
<evidence type="ECO:0000256" key="6">
    <source>
        <dbReference type="ARBA" id="ARBA00022777"/>
    </source>
</evidence>
<dbReference type="AlphaFoldDB" id="A0A1M6LJE2"/>
<comment type="catalytic activity">
    <reaction evidence="1">
        <text>ATP + protein L-histidine = ADP + protein N-phospho-L-histidine.</text>
        <dbReference type="EC" id="2.7.13.3"/>
    </reaction>
</comment>
<evidence type="ECO:0000259" key="11">
    <source>
        <dbReference type="Pfam" id="PF02518"/>
    </source>
</evidence>
<evidence type="ECO:0000256" key="7">
    <source>
        <dbReference type="ARBA" id="ARBA00022840"/>
    </source>
</evidence>
<protein>
    <recommendedName>
        <fullName evidence="2">histidine kinase</fullName>
        <ecNumber evidence="2">2.7.13.3</ecNumber>
    </recommendedName>
</protein>
<evidence type="ECO:0000259" key="12">
    <source>
        <dbReference type="Pfam" id="PF07730"/>
    </source>
</evidence>
<dbReference type="InterPro" id="IPR050482">
    <property type="entry name" value="Sensor_HK_TwoCompSys"/>
</dbReference>
<organism evidence="13 14">
    <name type="scientific">Propionispora hippei DSM 15287</name>
    <dbReference type="NCBI Taxonomy" id="1123003"/>
    <lineage>
        <taxon>Bacteria</taxon>
        <taxon>Bacillati</taxon>
        <taxon>Bacillota</taxon>
        <taxon>Negativicutes</taxon>
        <taxon>Selenomonadales</taxon>
        <taxon>Sporomusaceae</taxon>
        <taxon>Propionispora</taxon>
    </lineage>
</organism>
<dbReference type="PANTHER" id="PTHR24421">
    <property type="entry name" value="NITRATE/NITRITE SENSOR PROTEIN NARX-RELATED"/>
    <property type="match status" value="1"/>
</dbReference>
<feature type="coiled-coil region" evidence="9">
    <location>
        <begin position="203"/>
        <end position="237"/>
    </location>
</feature>
<keyword evidence="10" id="KW-1133">Transmembrane helix</keyword>
<gene>
    <name evidence="13" type="ORF">SAMN02745170_03136</name>
</gene>
<evidence type="ECO:0000313" key="13">
    <source>
        <dbReference type="EMBL" id="SHJ71311.1"/>
    </source>
</evidence>
<dbReference type="GO" id="GO:0046983">
    <property type="term" value="F:protein dimerization activity"/>
    <property type="evidence" value="ECO:0007669"/>
    <property type="project" value="InterPro"/>
</dbReference>
<keyword evidence="10" id="KW-0472">Membrane</keyword>
<evidence type="ECO:0000313" key="14">
    <source>
        <dbReference type="Proteomes" id="UP000322917"/>
    </source>
</evidence>
<evidence type="ECO:0000256" key="10">
    <source>
        <dbReference type="SAM" id="Phobius"/>
    </source>
</evidence>
<reference evidence="13 14" key="1">
    <citation type="submission" date="2016-11" db="EMBL/GenBank/DDBJ databases">
        <authorList>
            <person name="Varghese N."/>
            <person name="Submissions S."/>
        </authorList>
    </citation>
    <scope>NUCLEOTIDE SEQUENCE [LARGE SCALE GENOMIC DNA]</scope>
    <source>
        <strain evidence="13 14">DSM 15287</strain>
    </source>
</reference>
<dbReference type="Proteomes" id="UP000322917">
    <property type="component" value="Unassembled WGS sequence"/>
</dbReference>
<keyword evidence="9" id="KW-0175">Coiled coil</keyword>
<evidence type="ECO:0000256" key="4">
    <source>
        <dbReference type="ARBA" id="ARBA00022679"/>
    </source>
</evidence>
<dbReference type="GO" id="GO:0016020">
    <property type="term" value="C:membrane"/>
    <property type="evidence" value="ECO:0007669"/>
    <property type="project" value="InterPro"/>
</dbReference>
<dbReference type="Pfam" id="PF07730">
    <property type="entry name" value="HisKA_3"/>
    <property type="match status" value="1"/>
</dbReference>
<dbReference type="Gene3D" id="3.30.565.10">
    <property type="entry name" value="Histidine kinase-like ATPase, C-terminal domain"/>
    <property type="match status" value="1"/>
</dbReference>
<dbReference type="Pfam" id="PF02518">
    <property type="entry name" value="HATPase_c"/>
    <property type="match status" value="1"/>
</dbReference>
<evidence type="ECO:0000256" key="2">
    <source>
        <dbReference type="ARBA" id="ARBA00012438"/>
    </source>
</evidence>
<keyword evidence="4" id="KW-0808">Transferase</keyword>
<keyword evidence="5" id="KW-0547">Nucleotide-binding</keyword>
<dbReference type="EMBL" id="FQZD01000034">
    <property type="protein sequence ID" value="SHJ71311.1"/>
    <property type="molecule type" value="Genomic_DNA"/>
</dbReference>
<evidence type="ECO:0000256" key="1">
    <source>
        <dbReference type="ARBA" id="ARBA00000085"/>
    </source>
</evidence>
<dbReference type="OrthoDB" id="9781904at2"/>
<evidence type="ECO:0000256" key="9">
    <source>
        <dbReference type="SAM" id="Coils"/>
    </source>
</evidence>
<feature type="transmembrane region" description="Helical" evidence="10">
    <location>
        <begin position="135"/>
        <end position="159"/>
    </location>
</feature>
<evidence type="ECO:0000256" key="3">
    <source>
        <dbReference type="ARBA" id="ARBA00022553"/>
    </source>
</evidence>
<dbReference type="GO" id="GO:0005524">
    <property type="term" value="F:ATP binding"/>
    <property type="evidence" value="ECO:0007669"/>
    <property type="project" value="UniProtKB-KW"/>
</dbReference>